<evidence type="ECO:0008006" key="3">
    <source>
        <dbReference type="Google" id="ProtNLM"/>
    </source>
</evidence>
<name>A0ABS1D077_9PROT</name>
<accession>A0ABS1D077</accession>
<dbReference type="SUPFAM" id="SSF48452">
    <property type="entry name" value="TPR-like"/>
    <property type="match status" value="1"/>
</dbReference>
<organism evidence="1 2">
    <name type="scientific">Paracraurococcus ruber</name>
    <dbReference type="NCBI Taxonomy" id="77675"/>
    <lineage>
        <taxon>Bacteria</taxon>
        <taxon>Pseudomonadati</taxon>
        <taxon>Pseudomonadota</taxon>
        <taxon>Alphaproteobacteria</taxon>
        <taxon>Acetobacterales</taxon>
        <taxon>Roseomonadaceae</taxon>
        <taxon>Paracraurococcus</taxon>
    </lineage>
</organism>
<reference evidence="1 2" key="1">
    <citation type="journal article" date="2020" name="Microorganisms">
        <title>Osmotic Adaptation and Compatible Solute Biosynthesis of Phototrophic Bacteria as Revealed from Genome Analyses.</title>
        <authorList>
            <person name="Imhoff J.F."/>
            <person name="Rahn T."/>
            <person name="Kunzel S."/>
            <person name="Keller A."/>
            <person name="Neulinger S.C."/>
        </authorList>
    </citation>
    <scope>NUCLEOTIDE SEQUENCE [LARGE SCALE GENOMIC DNA]</scope>
    <source>
        <strain evidence="1 2">DSM 15382</strain>
    </source>
</reference>
<dbReference type="Pfam" id="PF06041">
    <property type="entry name" value="DUF924"/>
    <property type="match status" value="1"/>
</dbReference>
<dbReference type="Proteomes" id="UP000697995">
    <property type="component" value="Unassembled WGS sequence"/>
</dbReference>
<dbReference type="EMBL" id="NRSG01000147">
    <property type="protein sequence ID" value="MBK1660114.1"/>
    <property type="molecule type" value="Genomic_DNA"/>
</dbReference>
<comment type="caution">
    <text evidence="1">The sequence shown here is derived from an EMBL/GenBank/DDBJ whole genome shotgun (WGS) entry which is preliminary data.</text>
</comment>
<dbReference type="Gene3D" id="1.20.58.320">
    <property type="entry name" value="TPR-like"/>
    <property type="match status" value="1"/>
</dbReference>
<evidence type="ECO:0000313" key="2">
    <source>
        <dbReference type="Proteomes" id="UP000697995"/>
    </source>
</evidence>
<dbReference type="InterPro" id="IPR010323">
    <property type="entry name" value="DUF924"/>
</dbReference>
<proteinExistence type="predicted"/>
<keyword evidence="2" id="KW-1185">Reference proteome</keyword>
<gene>
    <name evidence="1" type="ORF">CKO45_17930</name>
</gene>
<dbReference type="InterPro" id="IPR011990">
    <property type="entry name" value="TPR-like_helical_dom_sf"/>
</dbReference>
<dbReference type="Gene3D" id="1.25.40.10">
    <property type="entry name" value="Tetratricopeptide repeat domain"/>
    <property type="match status" value="1"/>
</dbReference>
<protein>
    <recommendedName>
        <fullName evidence="3">DUF924 domain-containing protein</fullName>
    </recommendedName>
</protein>
<evidence type="ECO:0000313" key="1">
    <source>
        <dbReference type="EMBL" id="MBK1660114.1"/>
    </source>
</evidence>
<sequence length="226" mass="25061">MAVGAPWQEVIGTWFPPGLPQADAERHHWMFEQWFGGGLALPDWAPRLARAALAGHLDGWAATAAGRLALILLLDQAPRCLHGGAPLAYAGDQDALRLAEDGLRNGQYDDLQHPWEKTFFFLPLAHAEGPDHRQRLIRVVAMAEAVAWSAPDHLQPLYRFSAEQARGHQAVIARFGRYPHRNAILGRRSTPEERDYLKTGDLVHKRRPPAAAATSNVVPLRYPAMA</sequence>